<feature type="domain" description="Thiamine-phosphate synthase ThiN" evidence="1">
    <location>
        <begin position="7"/>
        <end position="55"/>
    </location>
</feature>
<organism evidence="2">
    <name type="scientific">marine sediment metagenome</name>
    <dbReference type="NCBI Taxonomy" id="412755"/>
    <lineage>
        <taxon>unclassified sequences</taxon>
        <taxon>metagenomes</taxon>
        <taxon>ecological metagenomes</taxon>
    </lineage>
</organism>
<reference evidence="2" key="1">
    <citation type="journal article" date="2014" name="Front. Microbiol.">
        <title>High frequency of phylogenetically diverse reductive dehalogenase-homologous genes in deep subseafloor sedimentary metagenomes.</title>
        <authorList>
            <person name="Kawai M."/>
            <person name="Futagami T."/>
            <person name="Toyoda A."/>
            <person name="Takaki Y."/>
            <person name="Nishi S."/>
            <person name="Hori S."/>
            <person name="Arai W."/>
            <person name="Tsubouchi T."/>
            <person name="Morono Y."/>
            <person name="Uchiyama I."/>
            <person name="Ito T."/>
            <person name="Fujiyama A."/>
            <person name="Inagaki F."/>
            <person name="Takami H."/>
        </authorList>
    </citation>
    <scope>NUCLEOTIDE SEQUENCE</scope>
    <source>
        <strain evidence="2">Expedition CK06-06</strain>
    </source>
</reference>
<feature type="non-terminal residue" evidence="2">
    <location>
        <position position="1"/>
    </location>
</feature>
<sequence length="67" mass="7668">EVSKHDQSSMPWKVKQLFSKYSAMPRIYYEGPGWGKEPLFLAQGKDAVEVASIAVEIARRYKGRHTI</sequence>
<accession>X1HKL6</accession>
<dbReference type="Pfam" id="PF10120">
    <property type="entry name" value="ThiN"/>
    <property type="match status" value="1"/>
</dbReference>
<name>X1HKL6_9ZZZZ</name>
<proteinExistence type="predicted"/>
<gene>
    <name evidence="2" type="ORF">S03H2_52931</name>
</gene>
<dbReference type="EMBL" id="BARU01033665">
    <property type="protein sequence ID" value="GAH69997.1"/>
    <property type="molecule type" value="Genomic_DNA"/>
</dbReference>
<dbReference type="InterPro" id="IPR019293">
    <property type="entry name" value="ThiN"/>
</dbReference>
<comment type="caution">
    <text evidence="2">The sequence shown here is derived from an EMBL/GenBank/DDBJ whole genome shotgun (WGS) entry which is preliminary data.</text>
</comment>
<evidence type="ECO:0000259" key="1">
    <source>
        <dbReference type="Pfam" id="PF10120"/>
    </source>
</evidence>
<dbReference type="AlphaFoldDB" id="X1HKL6"/>
<evidence type="ECO:0000313" key="2">
    <source>
        <dbReference type="EMBL" id="GAH69997.1"/>
    </source>
</evidence>
<dbReference type="InterPro" id="IPR036409">
    <property type="entry name" value="Aldolase_II/adducin_N_sf"/>
</dbReference>
<protein>
    <recommendedName>
        <fullName evidence="1">Thiamine-phosphate synthase ThiN domain-containing protein</fullName>
    </recommendedName>
</protein>
<dbReference type="Gene3D" id="3.40.225.10">
    <property type="entry name" value="Class II aldolase/adducin N-terminal domain"/>
    <property type="match status" value="1"/>
</dbReference>
<dbReference type="SUPFAM" id="SSF53639">
    <property type="entry name" value="AraD/HMP-PK domain-like"/>
    <property type="match status" value="1"/>
</dbReference>